<dbReference type="Pfam" id="PF12829">
    <property type="entry name" value="Mhr1"/>
    <property type="match status" value="1"/>
</dbReference>
<protein>
    <recommendedName>
        <fullName evidence="8">Large ribosomal subunit protein mL67</fullName>
    </recommendedName>
</protein>
<organism evidence="10 11">
    <name type="scientific">Ceratocystis fimbriata f. sp. platani</name>
    <dbReference type="NCBI Taxonomy" id="88771"/>
    <lineage>
        <taxon>Eukaryota</taxon>
        <taxon>Fungi</taxon>
        <taxon>Dikarya</taxon>
        <taxon>Ascomycota</taxon>
        <taxon>Pezizomycotina</taxon>
        <taxon>Sordariomycetes</taxon>
        <taxon>Hypocreomycetidae</taxon>
        <taxon>Microascales</taxon>
        <taxon>Ceratocystidaceae</taxon>
        <taxon>Ceratocystis</taxon>
    </lineage>
</organism>
<evidence type="ECO:0000256" key="8">
    <source>
        <dbReference type="ARBA" id="ARBA00035185"/>
    </source>
</evidence>
<keyword evidence="3" id="KW-0689">Ribosomal protein</keyword>
<keyword evidence="7" id="KW-0687">Ribonucleoprotein</keyword>
<dbReference type="InterPro" id="IPR024629">
    <property type="entry name" value="Ribosomal_mL67"/>
</dbReference>
<keyword evidence="5" id="KW-0496">Mitochondrion</keyword>
<dbReference type="OrthoDB" id="5333655at2759"/>
<comment type="subcellular location">
    <subcellularLocation>
        <location evidence="1">Mitochondrion</location>
    </subcellularLocation>
</comment>
<gene>
    <name evidence="10" type="ORF">CFO_g1690</name>
</gene>
<keyword evidence="11" id="KW-1185">Reference proteome</keyword>
<sequence>MSAFPASRFSVGQLALRTGVRFGHIKPQWKQPRPDLAGHAPGHGEKIYFYTHIGTDEIVYSHTSVLNVYKALKQMPFAGKKNKPTKIRKDLWRQLAIVSFPSGQGVVGQSVFQRLREFRTRHLHEWGDEMFLKPNPAKPSLKLSRSRKERGAAIIAQKPNSIADLAAVLSGAGAGSRMWIQDESGSKVLCPATVQWANAGDHQYAQSWTDNVTHIEMDQEQRKEPVEVEERAEDDAQESSPVAPAEELSEPKKKGLFSWGS</sequence>
<evidence type="ECO:0000256" key="3">
    <source>
        <dbReference type="ARBA" id="ARBA00022980"/>
    </source>
</evidence>
<accession>A0A0F8B342</accession>
<feature type="compositionally biased region" description="Basic and acidic residues" evidence="9">
    <location>
        <begin position="217"/>
        <end position="229"/>
    </location>
</feature>
<name>A0A0F8B342_CERFI</name>
<dbReference type="GO" id="GO:1990904">
    <property type="term" value="C:ribonucleoprotein complex"/>
    <property type="evidence" value="ECO:0007669"/>
    <property type="project" value="UniProtKB-KW"/>
</dbReference>
<reference evidence="10 11" key="1">
    <citation type="submission" date="2015-04" db="EMBL/GenBank/DDBJ databases">
        <title>Genome sequence of Ceratocystis platani, a major pathogen of plane trees.</title>
        <authorList>
            <person name="Belbahri L."/>
        </authorList>
    </citation>
    <scope>NUCLEOTIDE SEQUENCE [LARGE SCALE GENOMIC DNA]</scope>
    <source>
        <strain evidence="10 11">CFO</strain>
    </source>
</reference>
<keyword evidence="4" id="KW-0805">Transcription regulation</keyword>
<evidence type="ECO:0000256" key="7">
    <source>
        <dbReference type="ARBA" id="ARBA00023274"/>
    </source>
</evidence>
<dbReference type="GO" id="GO:0005739">
    <property type="term" value="C:mitochondrion"/>
    <property type="evidence" value="ECO:0007669"/>
    <property type="project" value="UniProtKB-SubCell"/>
</dbReference>
<evidence type="ECO:0000256" key="9">
    <source>
        <dbReference type="SAM" id="MobiDB-lite"/>
    </source>
</evidence>
<feature type="region of interest" description="Disordered" evidence="9">
    <location>
        <begin position="217"/>
        <end position="261"/>
    </location>
</feature>
<evidence type="ECO:0000256" key="5">
    <source>
        <dbReference type="ARBA" id="ARBA00023128"/>
    </source>
</evidence>
<proteinExistence type="inferred from homology"/>
<evidence type="ECO:0000313" key="10">
    <source>
        <dbReference type="EMBL" id="KKF95946.1"/>
    </source>
</evidence>
<dbReference type="GO" id="GO:0003735">
    <property type="term" value="F:structural constituent of ribosome"/>
    <property type="evidence" value="ECO:0007669"/>
    <property type="project" value="TreeGrafter"/>
</dbReference>
<dbReference type="Proteomes" id="UP000034841">
    <property type="component" value="Unassembled WGS sequence"/>
</dbReference>
<evidence type="ECO:0000256" key="2">
    <source>
        <dbReference type="ARBA" id="ARBA00010741"/>
    </source>
</evidence>
<dbReference type="GO" id="GO:0000150">
    <property type="term" value="F:DNA strand exchange activity"/>
    <property type="evidence" value="ECO:0007669"/>
    <property type="project" value="InterPro"/>
</dbReference>
<evidence type="ECO:0000256" key="4">
    <source>
        <dbReference type="ARBA" id="ARBA00023015"/>
    </source>
</evidence>
<keyword evidence="6" id="KW-0804">Transcription</keyword>
<dbReference type="EMBL" id="LBBL01000069">
    <property type="protein sequence ID" value="KKF95946.1"/>
    <property type="molecule type" value="Genomic_DNA"/>
</dbReference>
<dbReference type="GO" id="GO:0005840">
    <property type="term" value="C:ribosome"/>
    <property type="evidence" value="ECO:0007669"/>
    <property type="project" value="UniProtKB-KW"/>
</dbReference>
<evidence type="ECO:0000313" key="11">
    <source>
        <dbReference type="Proteomes" id="UP000034841"/>
    </source>
</evidence>
<evidence type="ECO:0000256" key="6">
    <source>
        <dbReference type="ARBA" id="ARBA00023163"/>
    </source>
</evidence>
<comment type="caution">
    <text evidence="10">The sequence shown here is derived from an EMBL/GenBank/DDBJ whole genome shotgun (WGS) entry which is preliminary data.</text>
</comment>
<comment type="similarity">
    <text evidence="2">Belongs to the mitochondrion-specific ribosomal protein mL67 family.</text>
</comment>
<dbReference type="PANTHER" id="PTHR28184">
    <property type="entry name" value="MITOCHONDRIAL HOMOLOGOUS RECOMBINATION PROTEIN 1"/>
    <property type="match status" value="1"/>
</dbReference>
<dbReference type="PANTHER" id="PTHR28184:SF1">
    <property type="entry name" value="LARGE RIBOSOMAL SUBUNIT PROTEIN ML67"/>
    <property type="match status" value="1"/>
</dbReference>
<evidence type="ECO:0000256" key="1">
    <source>
        <dbReference type="ARBA" id="ARBA00004173"/>
    </source>
</evidence>
<dbReference type="AlphaFoldDB" id="A0A0F8B342"/>
<dbReference type="GO" id="GO:0003697">
    <property type="term" value="F:single-stranded DNA binding"/>
    <property type="evidence" value="ECO:0007669"/>
    <property type="project" value="InterPro"/>
</dbReference>